<name>A0A060XJL6_ONCMY</name>
<organism evidence="1 2">
    <name type="scientific">Oncorhynchus mykiss</name>
    <name type="common">Rainbow trout</name>
    <name type="synonym">Salmo gairdneri</name>
    <dbReference type="NCBI Taxonomy" id="8022"/>
    <lineage>
        <taxon>Eukaryota</taxon>
        <taxon>Metazoa</taxon>
        <taxon>Chordata</taxon>
        <taxon>Craniata</taxon>
        <taxon>Vertebrata</taxon>
        <taxon>Euteleostomi</taxon>
        <taxon>Actinopterygii</taxon>
        <taxon>Neopterygii</taxon>
        <taxon>Teleostei</taxon>
        <taxon>Protacanthopterygii</taxon>
        <taxon>Salmoniformes</taxon>
        <taxon>Salmonidae</taxon>
        <taxon>Salmoninae</taxon>
        <taxon>Oncorhynchus</taxon>
    </lineage>
</organism>
<dbReference type="PaxDb" id="8022-A0A060XJL6"/>
<reference evidence="1" key="1">
    <citation type="journal article" date="2014" name="Nat. Commun.">
        <title>The rainbow trout genome provides novel insights into evolution after whole-genome duplication in vertebrates.</title>
        <authorList>
            <person name="Berthelot C."/>
            <person name="Brunet F."/>
            <person name="Chalopin D."/>
            <person name="Juanchich A."/>
            <person name="Bernard M."/>
            <person name="Noel B."/>
            <person name="Bento P."/>
            <person name="Da Silva C."/>
            <person name="Labadie K."/>
            <person name="Alberti A."/>
            <person name="Aury J.M."/>
            <person name="Louis A."/>
            <person name="Dehais P."/>
            <person name="Bardou P."/>
            <person name="Montfort J."/>
            <person name="Klopp C."/>
            <person name="Cabau C."/>
            <person name="Gaspin C."/>
            <person name="Thorgaard G.H."/>
            <person name="Boussaha M."/>
            <person name="Quillet E."/>
            <person name="Guyomard R."/>
            <person name="Galiana D."/>
            <person name="Bobe J."/>
            <person name="Volff J.N."/>
            <person name="Genet C."/>
            <person name="Wincker P."/>
            <person name="Jaillon O."/>
            <person name="Roest Crollius H."/>
            <person name="Guiguen Y."/>
        </authorList>
    </citation>
    <scope>NUCLEOTIDE SEQUENCE [LARGE SCALE GENOMIC DNA]</scope>
</reference>
<accession>A0A060XJL6</accession>
<sequence length="63" mass="7002">MNPDLVIFCVFRYAAKDKRTLQAHHITHVLNAADVKFIKTALSSPNDKQSIKGLAGVGPLRWV</sequence>
<reference evidence="1" key="2">
    <citation type="submission" date="2014-03" db="EMBL/GenBank/DDBJ databases">
        <authorList>
            <person name="Genoscope - CEA"/>
        </authorList>
    </citation>
    <scope>NUCLEOTIDE SEQUENCE</scope>
</reference>
<proteinExistence type="predicted"/>
<dbReference type="Proteomes" id="UP000193380">
    <property type="component" value="Unassembled WGS sequence"/>
</dbReference>
<protein>
    <submittedName>
        <fullName evidence="1">Uncharacterized protein</fullName>
    </submittedName>
</protein>
<evidence type="ECO:0000313" key="1">
    <source>
        <dbReference type="EMBL" id="CDQ79753.1"/>
    </source>
</evidence>
<dbReference type="AlphaFoldDB" id="A0A060XJL6"/>
<gene>
    <name evidence="1" type="ORF">GSONMT00048120001</name>
</gene>
<dbReference type="EMBL" id="FR905498">
    <property type="protein sequence ID" value="CDQ79753.1"/>
    <property type="molecule type" value="Genomic_DNA"/>
</dbReference>
<evidence type="ECO:0000313" key="2">
    <source>
        <dbReference type="Proteomes" id="UP000193380"/>
    </source>
</evidence>